<keyword evidence="3" id="KW-1185">Reference proteome</keyword>
<keyword evidence="1" id="KW-0472">Membrane</keyword>
<evidence type="ECO:0000313" key="3">
    <source>
        <dbReference type="Proteomes" id="UP001195914"/>
    </source>
</evidence>
<feature type="transmembrane region" description="Helical" evidence="1">
    <location>
        <begin position="967"/>
        <end position="985"/>
    </location>
</feature>
<sequence>KSCNLCSPSKFPDNAMTGLGICPMNPRKLAQKLEGFFGNGSSKSSVCSCTCGSPPSCCCLACPENQTSKQNCLKSCDAKCDPSKCSSHQSSQECPCKAFCIKIDGLKVPSNSDVMKCCNDGKKCHCQVDPSKCSGSPNCCDQKKKVKCLIRRLVSYFKSLQPSSVPSKQNFKNCCEFLCVLKTCEFLNNFLGGKDGQTFYNALKELRFAGPCGQELWRTLDSFLNFIRFVFYAKVKDLKLEDKIKTARDKCGTCNSKSGKHSSCNGCKSGTSCDGCTETLKKLEDHKDVLSLMTRGYSSAYSSEASWTSLTSSGSGKCCGSSSCTCPSSCSSPGSSCPSQCCPECPQRKAAKIFLGMLPCLYWGLKILYERCKYNSGFAGWNRGKIPEASGLKDFLSAWGFTSSHLKSKNASGLPPVLDSFSTPKVLEKLYNVSLEYFSMNVFTPDPSKPPPTTVRSMLLWLYGLRFQKHFSDIVENCKSLCLPFGNSFHPDDFCYYIHTTCFFAPLAIISLIEDSSSAQKVFSSSSEFSKFLYPSDPSELFEKLCEYARKIFVALNFLYFQCERVGSQAGWAYCWYGKNCIVKPLPSTSVPSSSGSGCSCPNSGAYLCTAINKDPVHDHCAQGKCRGFPGTCSDSNGSTPKVHPQSKGKTCTPCPHPLQAFLIDDFSESTSKDPQNFRTPFHSSTVPPMGFSQQNLPEKARWGQDLYYVLKSFCKDGFCPLTRLVQFILCISQRPPETLLGLYAFFKKFVEALNSKTDPLKDHFVQWIDGEPGRFLGNSLKDAVRGLYGSNSHSGDHSVANLFSLSGCHANKASGATCGAYLFPLTDNVAGVFTPELCGMYLSWICYRAKDFKTMFKDFHQKASEKFSSCCKSSCKKIVECPCALPFIYSNGFTFFSPGRLNCVDNVSGTQQHKNGRGWHNEGDSKCTTKSCQNFITQLKLVAEGQPFKDLLTVIDNFLWHIRLPFVYAFLYIWILVISYFYYVQFYKLDLLHIDSHLHLPRSFKILPSTLFSDASSKLKDLSYFTL</sequence>
<keyword evidence="1" id="KW-0812">Transmembrane</keyword>
<evidence type="ECO:0000313" key="2">
    <source>
        <dbReference type="EMBL" id="KAK1935299.1"/>
    </source>
</evidence>
<organism evidence="2 3">
    <name type="scientific">Babesia divergens</name>
    <dbReference type="NCBI Taxonomy" id="32595"/>
    <lineage>
        <taxon>Eukaryota</taxon>
        <taxon>Sar</taxon>
        <taxon>Alveolata</taxon>
        <taxon>Apicomplexa</taxon>
        <taxon>Aconoidasida</taxon>
        <taxon>Piroplasmida</taxon>
        <taxon>Babesiidae</taxon>
        <taxon>Babesia</taxon>
    </lineage>
</organism>
<accession>A0AAD9GBH4</accession>
<evidence type="ECO:0000256" key="1">
    <source>
        <dbReference type="SAM" id="Phobius"/>
    </source>
</evidence>
<dbReference type="Proteomes" id="UP001195914">
    <property type="component" value="Unassembled WGS sequence"/>
</dbReference>
<reference evidence="2" key="2">
    <citation type="submission" date="2021-05" db="EMBL/GenBank/DDBJ databases">
        <authorList>
            <person name="Pain A."/>
        </authorList>
    </citation>
    <scope>NUCLEOTIDE SEQUENCE</scope>
    <source>
        <strain evidence="2">1802A</strain>
    </source>
</reference>
<protein>
    <submittedName>
        <fullName evidence="2">Variant erythrocyte surface antigen-1 family protein</fullName>
    </submittedName>
</protein>
<dbReference type="EMBL" id="JAHBMH010000055">
    <property type="protein sequence ID" value="KAK1935299.1"/>
    <property type="molecule type" value="Genomic_DNA"/>
</dbReference>
<gene>
    <name evidence="2" type="ORF">X943_002138</name>
</gene>
<keyword evidence="1" id="KW-1133">Transmembrane helix</keyword>
<reference evidence="2" key="1">
    <citation type="journal article" date="2014" name="Nucleic Acids Res.">
        <title>The evolutionary dynamics of variant antigen genes in Babesia reveal a history of genomic innovation underlying host-parasite interaction.</title>
        <authorList>
            <person name="Jackson A.P."/>
            <person name="Otto T.D."/>
            <person name="Darby A."/>
            <person name="Ramaprasad A."/>
            <person name="Xia D."/>
            <person name="Echaide I.E."/>
            <person name="Farber M."/>
            <person name="Gahlot S."/>
            <person name="Gamble J."/>
            <person name="Gupta D."/>
            <person name="Gupta Y."/>
            <person name="Jackson L."/>
            <person name="Malandrin L."/>
            <person name="Malas T.B."/>
            <person name="Moussa E."/>
            <person name="Nair M."/>
            <person name="Reid A.J."/>
            <person name="Sanders M."/>
            <person name="Sharma J."/>
            <person name="Tracey A."/>
            <person name="Quail M.A."/>
            <person name="Weir W."/>
            <person name="Wastling J.M."/>
            <person name="Hall N."/>
            <person name="Willadsen P."/>
            <person name="Lingelbach K."/>
            <person name="Shiels B."/>
            <person name="Tait A."/>
            <person name="Berriman M."/>
            <person name="Allred D.R."/>
            <person name="Pain A."/>
        </authorList>
    </citation>
    <scope>NUCLEOTIDE SEQUENCE</scope>
    <source>
        <strain evidence="2">1802A</strain>
    </source>
</reference>
<feature type="non-terminal residue" evidence="2">
    <location>
        <position position="1"/>
    </location>
</feature>
<dbReference type="AlphaFoldDB" id="A0AAD9GBH4"/>
<proteinExistence type="predicted"/>
<name>A0AAD9GBH4_BABDI</name>
<comment type="caution">
    <text evidence="2">The sequence shown here is derived from an EMBL/GenBank/DDBJ whole genome shotgun (WGS) entry which is preliminary data.</text>
</comment>